<dbReference type="RefSeq" id="WP_053068867.1">
    <property type="nucleotide sequence ID" value="NZ_CP015221.1"/>
</dbReference>
<reference evidence="4 5" key="1">
    <citation type="journal article" date="2016" name="Genome Announc.">
        <title>Complete Genome and Plasmid Sequences for Rhodococcus fascians D188 and Draft Sequences for Rhodococcus Isolates PBTS 1 and PBTS 2.</title>
        <authorList>
            <person name="Stamler R.A."/>
            <person name="Vereecke D."/>
            <person name="Zhang Y."/>
            <person name="Schilkey F."/>
            <person name="Devitt N."/>
            <person name="Randall J.J."/>
        </authorList>
    </citation>
    <scope>NUCLEOTIDE SEQUENCE [LARGE SCALE GENOMIC DNA]</scope>
    <source>
        <strain evidence="4 5">PBTS2</strain>
        <plasmid evidence="4">unnamed1</plasmid>
    </source>
</reference>
<dbReference type="GO" id="GO:0003677">
    <property type="term" value="F:DNA binding"/>
    <property type="evidence" value="ECO:0007669"/>
    <property type="project" value="UniProtKB-KW"/>
</dbReference>
<gene>
    <name evidence="4" type="ORF">A3Q41_05006</name>
</gene>
<dbReference type="AlphaFoldDB" id="A0A143QTD1"/>
<name>A0A143QTD1_RHOFA</name>
<dbReference type="Proteomes" id="UP000076038">
    <property type="component" value="Plasmid unnamed1"/>
</dbReference>
<dbReference type="KEGG" id="rhs:A3Q41_05006"/>
<evidence type="ECO:0000313" key="4">
    <source>
        <dbReference type="EMBL" id="AMY26261.1"/>
    </source>
</evidence>
<dbReference type="Pfam" id="PF00772">
    <property type="entry name" value="DnaB"/>
    <property type="match status" value="1"/>
</dbReference>
<dbReference type="GO" id="GO:0003678">
    <property type="term" value="F:DNA helicase activity"/>
    <property type="evidence" value="ECO:0007669"/>
    <property type="project" value="InterPro"/>
</dbReference>
<dbReference type="Gene3D" id="1.10.860.10">
    <property type="entry name" value="DNAb Helicase, Chain A"/>
    <property type="match status" value="1"/>
</dbReference>
<dbReference type="SUPFAM" id="SSF48024">
    <property type="entry name" value="N-terminal domain of DnaB helicase"/>
    <property type="match status" value="1"/>
</dbReference>
<accession>A0A143QTD1</accession>
<dbReference type="EMBL" id="CP015221">
    <property type="protein sequence ID" value="AMY26261.1"/>
    <property type="molecule type" value="Genomic_DNA"/>
</dbReference>
<organism evidence="4 5">
    <name type="scientific">Rhodococcoides fascians</name>
    <name type="common">Rhodococcus fascians</name>
    <dbReference type="NCBI Taxonomy" id="1828"/>
    <lineage>
        <taxon>Bacteria</taxon>
        <taxon>Bacillati</taxon>
        <taxon>Actinomycetota</taxon>
        <taxon>Actinomycetes</taxon>
        <taxon>Mycobacteriales</taxon>
        <taxon>Nocardiaceae</taxon>
        <taxon>Rhodococcoides</taxon>
    </lineage>
</organism>
<dbReference type="InterPro" id="IPR007693">
    <property type="entry name" value="DNA_helicase_DnaB-like_N"/>
</dbReference>
<evidence type="ECO:0000256" key="2">
    <source>
        <dbReference type="ARBA" id="ARBA00023125"/>
    </source>
</evidence>
<reference evidence="5" key="2">
    <citation type="submission" date="2016-04" db="EMBL/GenBank/DDBJ databases">
        <title>Complete Genome and Plasmid Sequences for Rhodococcus fascians D188 and Draft Sequences for Rhodococcus spp. Isolates PBTS 1 and PBTS 2.</title>
        <authorList>
            <person name="Stamer R."/>
            <person name="Vereecke D."/>
            <person name="Zhang Y."/>
            <person name="Schilkey F."/>
            <person name="Devitt N."/>
            <person name="Randall J."/>
        </authorList>
    </citation>
    <scope>NUCLEOTIDE SEQUENCE [LARGE SCALE GENOMIC DNA]</scope>
    <source>
        <strain evidence="5">PBTS2</strain>
        <plasmid evidence="5">unnamed1</plasmid>
    </source>
</reference>
<proteinExistence type="predicted"/>
<dbReference type="GO" id="GO:0006260">
    <property type="term" value="P:DNA replication"/>
    <property type="evidence" value="ECO:0007669"/>
    <property type="project" value="UniProtKB-KW"/>
</dbReference>
<dbReference type="InterPro" id="IPR016136">
    <property type="entry name" value="DNA_helicase_N/primase_C"/>
</dbReference>
<evidence type="ECO:0000256" key="1">
    <source>
        <dbReference type="ARBA" id="ARBA00022705"/>
    </source>
</evidence>
<keyword evidence="1" id="KW-0235">DNA replication</keyword>
<feature type="domain" description="DNA helicase DnaB-like N-terminal" evidence="3">
    <location>
        <begin position="60"/>
        <end position="143"/>
    </location>
</feature>
<keyword evidence="2" id="KW-0238">DNA-binding</keyword>
<dbReference type="InterPro" id="IPR036185">
    <property type="entry name" value="DNA_heli_DnaB-like_N_sf"/>
</dbReference>
<evidence type="ECO:0000313" key="5">
    <source>
        <dbReference type="Proteomes" id="UP000076038"/>
    </source>
</evidence>
<keyword evidence="5" id="KW-1185">Reference proteome</keyword>
<dbReference type="OrthoDB" id="4373732at2"/>
<dbReference type="GO" id="GO:0005524">
    <property type="term" value="F:ATP binding"/>
    <property type="evidence" value="ECO:0007669"/>
    <property type="project" value="InterPro"/>
</dbReference>
<dbReference type="PATRIC" id="fig|1653479.3.peg.5074"/>
<protein>
    <recommendedName>
        <fullName evidence="3">DNA helicase DnaB-like N-terminal domain-containing protein</fullName>
    </recommendedName>
</protein>
<evidence type="ECO:0000259" key="3">
    <source>
        <dbReference type="Pfam" id="PF00772"/>
    </source>
</evidence>
<keyword evidence="4" id="KW-0614">Plasmid</keyword>
<sequence length="198" mass="21239">MNALRAVPTPGDDPAAQARADLAPVQDLDTEVEPGYDPATDPEAMLLCALMDVRNQSANGADVERITSTLTAADFEDPAHARMYGHIVDLITAGQPHDFASVTGALIRSGADGAKDAPLRKRLMGIVTAGAHSVAAVHYADNVLSQSYRRSFHIAGQRLTQAAEEAPEADLFDFMVELGTRQRAAFNRLNNFRQPPTS</sequence>
<geneLocation type="plasmid" evidence="4 5">
    <name>unnamed1</name>
</geneLocation>